<protein>
    <submittedName>
        <fullName evidence="5">Transketolase</fullName>
    </submittedName>
</protein>
<organism evidence="5 6">
    <name type="scientific">Anaerosporomusa subterranea</name>
    <dbReference type="NCBI Taxonomy" id="1794912"/>
    <lineage>
        <taxon>Bacteria</taxon>
        <taxon>Bacillati</taxon>
        <taxon>Bacillota</taxon>
        <taxon>Negativicutes</taxon>
        <taxon>Acetonemataceae</taxon>
        <taxon>Anaerosporomusa</taxon>
    </lineage>
</organism>
<proteinExistence type="inferred from homology"/>
<dbReference type="InterPro" id="IPR029061">
    <property type="entry name" value="THDP-binding"/>
</dbReference>
<sequence>MTKNLRQAYGEALVELGRDNPSIVVLEADLGKSTMSILFQNAYPERYFEMGIAEQNMASTAAGLALTGKIPFINSFAVFSTGRCYDQIRQTISIASLNVNICGSSAGLSDFGDGSTHQSVEDVALMRAIPHMTVLVPVDANETRQMVRAMASIPGPSYIRINRADLPLLTDEGEEFRLGAPRVMRQGSDAVVFANGVMVSKALEAADSLKYDGISVKVVNVSTVKPLNREAIIQLIQGCTVAVVAEEHSLIGGLGSAISEALAGMRNVALGFVGIDDLFGTSASNYEELLVYYGLTAEAIKDRVHKMVNQEAKA</sequence>
<dbReference type="Gene3D" id="3.40.50.970">
    <property type="match status" value="1"/>
</dbReference>
<dbReference type="PANTHER" id="PTHR43825:SF1">
    <property type="entry name" value="TRANSKETOLASE-LIKE PYRIMIDINE-BINDING DOMAIN-CONTAINING PROTEIN"/>
    <property type="match status" value="1"/>
</dbReference>
<comment type="similarity">
    <text evidence="2">Belongs to the transketolase family.</text>
</comment>
<comment type="caution">
    <text evidence="5">The sequence shown here is derived from an EMBL/GenBank/DDBJ whole genome shotgun (WGS) entry which is preliminary data.</text>
</comment>
<dbReference type="SUPFAM" id="SSF52922">
    <property type="entry name" value="TK C-terminal domain-like"/>
    <property type="match status" value="1"/>
</dbReference>
<dbReference type="Gene3D" id="3.40.50.920">
    <property type="match status" value="1"/>
</dbReference>
<accession>A0A154BMP9</accession>
<comment type="cofactor">
    <cofactor evidence="1">
        <name>thiamine diphosphate</name>
        <dbReference type="ChEBI" id="CHEBI:58937"/>
    </cofactor>
</comment>
<dbReference type="CDD" id="cd07033">
    <property type="entry name" value="TPP_PYR_DXS_TK_like"/>
    <property type="match status" value="1"/>
</dbReference>
<dbReference type="Pfam" id="PF02779">
    <property type="entry name" value="Transket_pyr"/>
    <property type="match status" value="1"/>
</dbReference>
<evidence type="ECO:0000313" key="5">
    <source>
        <dbReference type="EMBL" id="KYZ74788.1"/>
    </source>
</evidence>
<evidence type="ECO:0000256" key="1">
    <source>
        <dbReference type="ARBA" id="ARBA00001964"/>
    </source>
</evidence>
<dbReference type="InterPro" id="IPR005475">
    <property type="entry name" value="Transketolase-like_Pyr-bd"/>
</dbReference>
<dbReference type="Proteomes" id="UP000076268">
    <property type="component" value="Unassembled WGS sequence"/>
</dbReference>
<dbReference type="OrthoDB" id="8732661at2"/>
<dbReference type="STRING" id="1794912.AXX12_16320"/>
<dbReference type="SUPFAM" id="SSF52518">
    <property type="entry name" value="Thiamin diphosphate-binding fold (THDP-binding)"/>
    <property type="match status" value="1"/>
</dbReference>
<dbReference type="SMART" id="SM00861">
    <property type="entry name" value="Transket_pyr"/>
    <property type="match status" value="1"/>
</dbReference>
<dbReference type="RefSeq" id="WP_066245865.1">
    <property type="nucleotide sequence ID" value="NZ_LSGP01000028.1"/>
</dbReference>
<evidence type="ECO:0000313" key="6">
    <source>
        <dbReference type="Proteomes" id="UP000076268"/>
    </source>
</evidence>
<reference evidence="5 6" key="1">
    <citation type="submission" date="2016-02" db="EMBL/GenBank/DDBJ databases">
        <title>Anaerosporomusa subterraneum gen. nov., sp. nov., a spore-forming obligate anaerobe isolated from saprolite.</title>
        <authorList>
            <person name="Choi J.K."/>
            <person name="Shah M."/>
            <person name="Yee N."/>
        </authorList>
    </citation>
    <scope>NUCLEOTIDE SEQUENCE [LARGE SCALE GENOMIC DNA]</scope>
    <source>
        <strain evidence="5 6">RU4</strain>
    </source>
</reference>
<keyword evidence="6" id="KW-1185">Reference proteome</keyword>
<evidence type="ECO:0000259" key="4">
    <source>
        <dbReference type="SMART" id="SM00861"/>
    </source>
</evidence>
<dbReference type="InterPro" id="IPR051157">
    <property type="entry name" value="PDH/Transketolase"/>
</dbReference>
<keyword evidence="3" id="KW-0786">Thiamine pyrophosphate</keyword>
<dbReference type="Pfam" id="PF02780">
    <property type="entry name" value="Transketolase_C"/>
    <property type="match status" value="1"/>
</dbReference>
<gene>
    <name evidence="5" type="ORF">AXX12_16320</name>
</gene>
<dbReference type="InterPro" id="IPR009014">
    <property type="entry name" value="Transketo_C/PFOR_II"/>
</dbReference>
<dbReference type="EMBL" id="LSGP01000028">
    <property type="protein sequence ID" value="KYZ74788.1"/>
    <property type="molecule type" value="Genomic_DNA"/>
</dbReference>
<dbReference type="AlphaFoldDB" id="A0A154BMP9"/>
<dbReference type="FunFam" id="3.40.50.970:FF:000129">
    <property type="entry name" value="Transketolase"/>
    <property type="match status" value="1"/>
</dbReference>
<evidence type="ECO:0000256" key="3">
    <source>
        <dbReference type="ARBA" id="ARBA00023052"/>
    </source>
</evidence>
<name>A0A154BMP9_ANASB</name>
<feature type="domain" description="Transketolase-like pyrimidine-binding" evidence="4">
    <location>
        <begin position="3"/>
        <end position="168"/>
    </location>
</feature>
<evidence type="ECO:0000256" key="2">
    <source>
        <dbReference type="ARBA" id="ARBA00007131"/>
    </source>
</evidence>
<dbReference type="PANTHER" id="PTHR43825">
    <property type="entry name" value="PYRUVATE DEHYDROGENASE E1 COMPONENT"/>
    <property type="match status" value="1"/>
</dbReference>
<dbReference type="InterPro" id="IPR033248">
    <property type="entry name" value="Transketolase_C"/>
</dbReference>